<dbReference type="WBParaSite" id="L893_g8584.t1">
    <property type="protein sequence ID" value="L893_g8584.t1"/>
    <property type="gene ID" value="L893_g8584"/>
</dbReference>
<keyword evidence="3" id="KW-1185">Reference proteome</keyword>
<reference evidence="4" key="1">
    <citation type="submission" date="2016-11" db="UniProtKB">
        <authorList>
            <consortium name="WormBaseParasite"/>
        </authorList>
    </citation>
    <scope>IDENTIFICATION</scope>
</reference>
<sequence>MLERSQTNLEGSLANLERSLAIESTLSRLVEAQEELRRLMMDFINGTDIPLATPTRSDRIDLLERDLVHPVKREEEEGDQIERTDLPPRTPASPVERDEEDDINSEEEMDLDDQNKIYADSACANVPEGEERIRPGCSTHKGLPVPNEGVLMESQESEDVYESDEDTGSMSFGNEVSSGGEIDHEDSDMPGTSDSANPSATKKANSERLAIWKCVKCGKIIRGAWYNRQHHIESHEILRLFCPVAECSAVVASTLLSRHLKMDHNTTRSFLTLKEDSDIRRQLEQISQKAMECEMKYFPPSSLVSFAETSGRISVNTACRKCGKFYAVLHMRRDHVGAHLKAKFPCPFRHCSYSGNVAT</sequence>
<feature type="compositionally biased region" description="Basic and acidic residues" evidence="1">
    <location>
        <begin position="71"/>
        <end position="86"/>
    </location>
</feature>
<name>A0A1I8AR33_9BILA</name>
<feature type="compositionally biased region" description="Polar residues" evidence="1">
    <location>
        <begin position="168"/>
        <end position="177"/>
    </location>
</feature>
<feature type="region of interest" description="Disordered" evidence="1">
    <location>
        <begin position="130"/>
        <end position="202"/>
    </location>
</feature>
<organism evidence="3 4">
    <name type="scientific">Steinernema glaseri</name>
    <dbReference type="NCBI Taxonomy" id="37863"/>
    <lineage>
        <taxon>Eukaryota</taxon>
        <taxon>Metazoa</taxon>
        <taxon>Ecdysozoa</taxon>
        <taxon>Nematoda</taxon>
        <taxon>Chromadorea</taxon>
        <taxon>Rhabditida</taxon>
        <taxon>Tylenchina</taxon>
        <taxon>Panagrolaimomorpha</taxon>
        <taxon>Strongyloidoidea</taxon>
        <taxon>Steinernematidae</taxon>
        <taxon>Steinernema</taxon>
    </lineage>
</organism>
<evidence type="ECO:0000313" key="4">
    <source>
        <dbReference type="WBParaSite" id="L893_g8584.t1"/>
    </source>
</evidence>
<protein>
    <submittedName>
        <fullName evidence="4">C2H2-type domain-containing protein</fullName>
    </submittedName>
</protein>
<feature type="domain" description="C2H2-type" evidence="2">
    <location>
        <begin position="319"/>
        <end position="339"/>
    </location>
</feature>
<feature type="compositionally biased region" description="Acidic residues" evidence="1">
    <location>
        <begin position="155"/>
        <end position="167"/>
    </location>
</feature>
<evidence type="ECO:0000259" key="2">
    <source>
        <dbReference type="PROSITE" id="PS00028"/>
    </source>
</evidence>
<dbReference type="PROSITE" id="PS00028">
    <property type="entry name" value="ZINC_FINGER_C2H2_1"/>
    <property type="match status" value="1"/>
</dbReference>
<accession>A0A1I8AR33</accession>
<dbReference type="Proteomes" id="UP000095287">
    <property type="component" value="Unplaced"/>
</dbReference>
<evidence type="ECO:0000256" key="1">
    <source>
        <dbReference type="SAM" id="MobiDB-lite"/>
    </source>
</evidence>
<evidence type="ECO:0000313" key="3">
    <source>
        <dbReference type="Proteomes" id="UP000095287"/>
    </source>
</evidence>
<feature type="compositionally biased region" description="Polar residues" evidence="1">
    <location>
        <begin position="190"/>
        <end position="202"/>
    </location>
</feature>
<dbReference type="InterPro" id="IPR013087">
    <property type="entry name" value="Znf_C2H2_type"/>
</dbReference>
<feature type="region of interest" description="Disordered" evidence="1">
    <location>
        <begin position="71"/>
        <end position="108"/>
    </location>
</feature>
<proteinExistence type="predicted"/>
<dbReference type="AlphaFoldDB" id="A0A1I8AR33"/>
<feature type="compositionally biased region" description="Acidic residues" evidence="1">
    <location>
        <begin position="97"/>
        <end position="108"/>
    </location>
</feature>